<evidence type="ECO:0008006" key="3">
    <source>
        <dbReference type="Google" id="ProtNLM"/>
    </source>
</evidence>
<dbReference type="InterPro" id="IPR029068">
    <property type="entry name" value="Glyas_Bleomycin-R_OHBP_Dase"/>
</dbReference>
<protein>
    <recommendedName>
        <fullName evidence="3">VOC family protein</fullName>
    </recommendedName>
</protein>
<reference evidence="1 2" key="1">
    <citation type="journal article" date="2011" name="BMC Genomics">
        <title>Genome sequencing reveals diversification of virulence factor content and possible host adaptation in distinct subpopulations of Salmonella enterica.</title>
        <authorList>
            <person name="den Bakker H.C."/>
            <person name="Moreno Switt A.I."/>
            <person name="Govoni G."/>
            <person name="Cummings C.A."/>
            <person name="Ranieri M.L."/>
            <person name="Degoricija L."/>
            <person name="Hoelzer K."/>
            <person name="Rodriguez-Rivera L.D."/>
            <person name="Brown S."/>
            <person name="Bolchacova E."/>
            <person name="Furtado M.R."/>
            <person name="Wiedmann M."/>
        </authorList>
    </citation>
    <scope>NUCLEOTIDE SEQUENCE [LARGE SCALE GENOMIC DNA]</scope>
    <source>
        <strain evidence="1 2">A4-653</strain>
    </source>
</reference>
<sequence length="129" mass="14675">MMRILNILTRRLVPESEFNETVQFYQNLIGQTARLAFDYPEYDLKLAQVGSLLFIGGTPEGLAPFQATQVTFLVSDIYSWEKSLPAMGAVILKPVKIVPTGWNMLVRHPDGMQVEYVEHKTKNPDDDIF</sequence>
<evidence type="ECO:0000313" key="1">
    <source>
        <dbReference type="EMBL" id="EHC86981.1"/>
    </source>
</evidence>
<dbReference type="Proteomes" id="UP000004903">
    <property type="component" value="Unassembled WGS sequence"/>
</dbReference>
<gene>
    <name evidence="1" type="ORF">LTSERUB_3293</name>
</gene>
<dbReference type="EMBL" id="AFCT01001180">
    <property type="protein sequence ID" value="EHC86981.1"/>
    <property type="molecule type" value="Genomic_DNA"/>
</dbReference>
<dbReference type="AlphaFoldDB" id="G5QKS3"/>
<dbReference type="Gene3D" id="3.10.180.10">
    <property type="entry name" value="2,3-Dihydroxybiphenyl 1,2-Dioxygenase, domain 1"/>
    <property type="match status" value="1"/>
</dbReference>
<dbReference type="CDD" id="cd06587">
    <property type="entry name" value="VOC"/>
    <property type="match status" value="1"/>
</dbReference>
<organism evidence="1 2">
    <name type="scientific">Salmonella enterica subsp. enterica serovar Rubislaw str. A4-653</name>
    <dbReference type="NCBI Taxonomy" id="913081"/>
    <lineage>
        <taxon>Bacteria</taxon>
        <taxon>Pseudomonadati</taxon>
        <taxon>Pseudomonadota</taxon>
        <taxon>Gammaproteobacteria</taxon>
        <taxon>Enterobacterales</taxon>
        <taxon>Enterobacteriaceae</taxon>
        <taxon>Salmonella</taxon>
    </lineage>
</organism>
<dbReference type="PATRIC" id="fig|913081.3.peg.2577"/>
<accession>G5QKS3</accession>
<evidence type="ECO:0000313" key="2">
    <source>
        <dbReference type="Proteomes" id="UP000004903"/>
    </source>
</evidence>
<dbReference type="SUPFAM" id="SSF54593">
    <property type="entry name" value="Glyoxalase/Bleomycin resistance protein/Dihydroxybiphenyl dioxygenase"/>
    <property type="match status" value="1"/>
</dbReference>
<proteinExistence type="predicted"/>
<comment type="caution">
    <text evidence="1">The sequence shown here is derived from an EMBL/GenBank/DDBJ whole genome shotgun (WGS) entry which is preliminary data.</text>
</comment>
<name>G5QKS3_SALRU</name>